<gene>
    <name evidence="3" type="ORF">MTR67_026419</name>
</gene>
<dbReference type="GO" id="GO:0003824">
    <property type="term" value="F:catalytic activity"/>
    <property type="evidence" value="ECO:0007669"/>
    <property type="project" value="UniProtKB-KW"/>
</dbReference>
<dbReference type="InterPro" id="IPR043502">
    <property type="entry name" value="DNA/RNA_pol_sf"/>
</dbReference>
<dbReference type="InterPro" id="IPR043128">
    <property type="entry name" value="Rev_trsase/Diguanyl_cyclase"/>
</dbReference>
<dbReference type="Proteomes" id="UP001234989">
    <property type="component" value="Chromosome 6"/>
</dbReference>
<dbReference type="PANTHER" id="PTHR37984:SF5">
    <property type="entry name" value="PROTEIN NYNRIN-LIKE"/>
    <property type="match status" value="1"/>
</dbReference>
<evidence type="ECO:0000256" key="1">
    <source>
        <dbReference type="ARBA" id="ARBA00023268"/>
    </source>
</evidence>
<dbReference type="InterPro" id="IPR050951">
    <property type="entry name" value="Retrovirus_Pol_polyprotein"/>
</dbReference>
<keyword evidence="4" id="KW-1185">Reference proteome</keyword>
<feature type="non-terminal residue" evidence="3">
    <location>
        <position position="1"/>
    </location>
</feature>
<proteinExistence type="predicted"/>
<dbReference type="Gene3D" id="3.30.70.270">
    <property type="match status" value="1"/>
</dbReference>
<organism evidence="3 4">
    <name type="scientific">Solanum verrucosum</name>
    <dbReference type="NCBI Taxonomy" id="315347"/>
    <lineage>
        <taxon>Eukaryota</taxon>
        <taxon>Viridiplantae</taxon>
        <taxon>Streptophyta</taxon>
        <taxon>Embryophyta</taxon>
        <taxon>Tracheophyta</taxon>
        <taxon>Spermatophyta</taxon>
        <taxon>Magnoliopsida</taxon>
        <taxon>eudicotyledons</taxon>
        <taxon>Gunneridae</taxon>
        <taxon>Pentapetalae</taxon>
        <taxon>asterids</taxon>
        <taxon>lamiids</taxon>
        <taxon>Solanales</taxon>
        <taxon>Solanaceae</taxon>
        <taxon>Solanoideae</taxon>
        <taxon>Solaneae</taxon>
        <taxon>Solanum</taxon>
    </lineage>
</organism>
<evidence type="ECO:0000313" key="4">
    <source>
        <dbReference type="Proteomes" id="UP001234989"/>
    </source>
</evidence>
<name>A0AAF0R7P9_SOLVR</name>
<evidence type="ECO:0000259" key="2">
    <source>
        <dbReference type="Pfam" id="PF17919"/>
    </source>
</evidence>
<dbReference type="InterPro" id="IPR041577">
    <property type="entry name" value="RT_RNaseH_2"/>
</dbReference>
<accession>A0AAF0R7P9</accession>
<evidence type="ECO:0000313" key="3">
    <source>
        <dbReference type="EMBL" id="WMV33034.1"/>
    </source>
</evidence>
<dbReference type="PANTHER" id="PTHR37984">
    <property type="entry name" value="PROTEIN CBG26694"/>
    <property type="match status" value="1"/>
</dbReference>
<dbReference type="AlphaFoldDB" id="A0AAF0R7P9"/>
<feature type="domain" description="Reverse transcriptase/retrotransposon-derived protein RNase H-like" evidence="2">
    <location>
        <begin position="38"/>
        <end position="95"/>
    </location>
</feature>
<dbReference type="EMBL" id="CP133617">
    <property type="protein sequence ID" value="WMV33034.1"/>
    <property type="molecule type" value="Genomic_DNA"/>
</dbReference>
<keyword evidence="1" id="KW-0511">Multifunctional enzyme</keyword>
<dbReference type="Pfam" id="PF17919">
    <property type="entry name" value="RT_RNaseH_2"/>
    <property type="match status" value="1"/>
</dbReference>
<protein>
    <recommendedName>
        <fullName evidence="2">Reverse transcriptase/retrotransposon-derived protein RNase H-like domain-containing protein</fullName>
    </recommendedName>
</protein>
<reference evidence="3" key="1">
    <citation type="submission" date="2023-08" db="EMBL/GenBank/DDBJ databases">
        <title>A de novo genome assembly of Solanum verrucosum Schlechtendal, a Mexican diploid species geographically isolated from the other diploid A-genome species in potato relatives.</title>
        <authorList>
            <person name="Hosaka K."/>
        </authorList>
    </citation>
    <scope>NUCLEOTIDE SEQUENCE</scope>
    <source>
        <tissue evidence="3">Young leaves</tissue>
    </source>
</reference>
<sequence>SFLGLAVYYNRFVEEFSFITSPLTRLTQKKVKFQRSYECETNFSELKTWLTITSVLTLPDCSNGYVIYCEVSRVGLGFVLMQRGKVLAYASVQLKVH</sequence>
<dbReference type="SUPFAM" id="SSF56672">
    <property type="entry name" value="DNA/RNA polymerases"/>
    <property type="match status" value="1"/>
</dbReference>